<feature type="binding site" evidence="4">
    <location>
        <position position="100"/>
    </location>
    <ligand>
        <name>NAD(+)</name>
        <dbReference type="ChEBI" id="CHEBI:57540"/>
    </ligand>
</feature>
<feature type="binding site" evidence="4">
    <location>
        <position position="102"/>
    </location>
    <ligand>
        <name>nicotinamide</name>
        <dbReference type="ChEBI" id="CHEBI:17154"/>
    </ligand>
</feature>
<dbReference type="InterPro" id="IPR026591">
    <property type="entry name" value="Sirtuin_cat_small_dom_sf"/>
</dbReference>
<comment type="similarity">
    <text evidence="4">Belongs to the sirtuin family. Class U subfamily.</text>
</comment>
<reference evidence="7" key="1">
    <citation type="journal article" date="2021" name="PeerJ">
        <title>Extensive microbial diversity within the chicken gut microbiome revealed by metagenomics and culture.</title>
        <authorList>
            <person name="Gilroy R."/>
            <person name="Ravi A."/>
            <person name="Getino M."/>
            <person name="Pursley I."/>
            <person name="Horton D.L."/>
            <person name="Alikhan N.F."/>
            <person name="Baker D."/>
            <person name="Gharbi K."/>
            <person name="Hall N."/>
            <person name="Watson M."/>
            <person name="Adriaenssens E.M."/>
            <person name="Foster-Nyarko E."/>
            <person name="Jarju S."/>
            <person name="Secka A."/>
            <person name="Antonio M."/>
            <person name="Oren A."/>
            <person name="Chaudhuri R.R."/>
            <person name="La Ragione R."/>
            <person name="Hildebrand F."/>
            <person name="Pallen M.J."/>
        </authorList>
    </citation>
    <scope>NUCLEOTIDE SEQUENCE</scope>
    <source>
        <strain evidence="7">ChiBcec8-14828</strain>
    </source>
</reference>
<feature type="binding site" evidence="4">
    <location>
        <position position="103"/>
    </location>
    <ligand>
        <name>NAD(+)</name>
        <dbReference type="ChEBI" id="CHEBI:57540"/>
    </ligand>
</feature>
<feature type="binding site" evidence="4">
    <location>
        <position position="102"/>
    </location>
    <ligand>
        <name>NAD(+)</name>
        <dbReference type="ChEBI" id="CHEBI:57540"/>
    </ligand>
</feature>
<feature type="binding site" evidence="4 5">
    <location>
        <position position="147"/>
    </location>
    <ligand>
        <name>Zn(2+)</name>
        <dbReference type="ChEBI" id="CHEBI:29105"/>
    </ligand>
</feature>
<proteinExistence type="inferred from homology"/>
<keyword evidence="2 4" id="KW-0808">Transferase</keyword>
<accession>A0A9D2S2A0</accession>
<feature type="binding site" evidence="4">
    <location>
        <position position="228"/>
    </location>
    <ligand>
        <name>NAD(+)</name>
        <dbReference type="ChEBI" id="CHEBI:57540"/>
    </ligand>
</feature>
<feature type="domain" description="Deacetylase sirtuin-type" evidence="6">
    <location>
        <begin position="1"/>
        <end position="234"/>
    </location>
</feature>
<dbReference type="PROSITE" id="PS50305">
    <property type="entry name" value="SIRTUIN"/>
    <property type="match status" value="1"/>
</dbReference>
<feature type="binding site" evidence="4">
    <location>
        <position position="187"/>
    </location>
    <ligand>
        <name>NAD(+)</name>
        <dbReference type="ChEBI" id="CHEBI:57540"/>
    </ligand>
</feature>
<dbReference type="GO" id="GO:0005737">
    <property type="term" value="C:cytoplasm"/>
    <property type="evidence" value="ECO:0007669"/>
    <property type="project" value="UniProtKB-SubCell"/>
</dbReference>
<evidence type="ECO:0000313" key="8">
    <source>
        <dbReference type="Proteomes" id="UP000824209"/>
    </source>
</evidence>
<dbReference type="HAMAP" id="MF_01968">
    <property type="entry name" value="Sirtuin_ClassU"/>
    <property type="match status" value="1"/>
</dbReference>
<dbReference type="Gene3D" id="3.30.1600.10">
    <property type="entry name" value="SIR2/SIRT2 'Small Domain"/>
    <property type="match status" value="1"/>
</dbReference>
<dbReference type="GO" id="GO:0017136">
    <property type="term" value="F:histone deacetylase activity, NAD-dependent"/>
    <property type="evidence" value="ECO:0007669"/>
    <property type="project" value="TreeGrafter"/>
</dbReference>
<evidence type="ECO:0000259" key="6">
    <source>
        <dbReference type="PROSITE" id="PS50305"/>
    </source>
</evidence>
<feature type="binding site" evidence="4">
    <location>
        <position position="33"/>
    </location>
    <ligand>
        <name>NAD(+)</name>
        <dbReference type="ChEBI" id="CHEBI:57540"/>
    </ligand>
</feature>
<dbReference type="GO" id="GO:0070403">
    <property type="term" value="F:NAD+ binding"/>
    <property type="evidence" value="ECO:0007669"/>
    <property type="project" value="UniProtKB-UniRule"/>
</dbReference>
<keyword evidence="3 4" id="KW-0520">NAD</keyword>
<feature type="binding site" evidence="4 5">
    <location>
        <position position="129"/>
    </location>
    <ligand>
        <name>Zn(2+)</name>
        <dbReference type="ChEBI" id="CHEBI:29105"/>
    </ligand>
</feature>
<evidence type="ECO:0000256" key="1">
    <source>
        <dbReference type="ARBA" id="ARBA00022490"/>
    </source>
</evidence>
<protein>
    <recommendedName>
        <fullName evidence="4">NAD-dependent protein deacetylase</fullName>
        <ecNumber evidence="4">2.3.1.286</ecNumber>
    </recommendedName>
    <alternativeName>
        <fullName evidence="4">Regulatory protein SIR2 homolog</fullName>
    </alternativeName>
</protein>
<feature type="binding site" evidence="4">
    <location>
        <position position="118"/>
    </location>
    <ligand>
        <name>NAD(+)</name>
        <dbReference type="ChEBI" id="CHEBI:57540"/>
    </ligand>
</feature>
<feature type="binding site" evidence="4">
    <location>
        <position position="188"/>
    </location>
    <ligand>
        <name>NAD(+)</name>
        <dbReference type="ChEBI" id="CHEBI:57540"/>
    </ligand>
</feature>
<organism evidence="7 8">
    <name type="scientific">Candidatus Ruthenibacterium avium</name>
    <dbReference type="NCBI Taxonomy" id="2838751"/>
    <lineage>
        <taxon>Bacteria</taxon>
        <taxon>Bacillati</taxon>
        <taxon>Bacillota</taxon>
        <taxon>Clostridia</taxon>
        <taxon>Eubacteriales</taxon>
        <taxon>Oscillospiraceae</taxon>
        <taxon>Ruthenibacterium</taxon>
    </lineage>
</organism>
<comment type="cofactor">
    <cofactor evidence="4">
        <name>Zn(2+)</name>
        <dbReference type="ChEBI" id="CHEBI:29105"/>
    </cofactor>
    <text evidence="4">Binds 1 zinc ion per subunit.</text>
</comment>
<dbReference type="SUPFAM" id="SSF52467">
    <property type="entry name" value="DHS-like NAD/FAD-binding domain"/>
    <property type="match status" value="1"/>
</dbReference>
<evidence type="ECO:0000256" key="4">
    <source>
        <dbReference type="HAMAP-Rule" id="MF_01968"/>
    </source>
</evidence>
<dbReference type="AlphaFoldDB" id="A0A9D2S2A0"/>
<dbReference type="GO" id="GO:0008270">
    <property type="term" value="F:zinc ion binding"/>
    <property type="evidence" value="ECO:0007669"/>
    <property type="project" value="UniProtKB-UniRule"/>
</dbReference>
<comment type="subcellular location">
    <subcellularLocation>
        <location evidence="4">Cytoplasm</location>
    </subcellularLocation>
</comment>
<keyword evidence="4 5" id="KW-0862">Zinc</keyword>
<evidence type="ECO:0000256" key="3">
    <source>
        <dbReference type="ARBA" id="ARBA00023027"/>
    </source>
</evidence>
<dbReference type="InterPro" id="IPR003000">
    <property type="entry name" value="Sirtuin"/>
</dbReference>
<feature type="active site" description="Proton acceptor" evidence="4 5">
    <location>
        <position position="118"/>
    </location>
</feature>
<dbReference type="InterPro" id="IPR026590">
    <property type="entry name" value="Ssirtuin_cat_dom"/>
</dbReference>
<keyword evidence="4 5" id="KW-0479">Metal-binding</keyword>
<dbReference type="NCBIfam" id="NF001752">
    <property type="entry name" value="PRK00481.1-1"/>
    <property type="match status" value="1"/>
</dbReference>
<comment type="caution">
    <text evidence="4">Lacks conserved residue(s) required for the propagation of feature annotation.</text>
</comment>
<evidence type="ECO:0000256" key="5">
    <source>
        <dbReference type="PROSITE-ProRule" id="PRU00236"/>
    </source>
</evidence>
<dbReference type="Proteomes" id="UP000824209">
    <property type="component" value="Unassembled WGS sequence"/>
</dbReference>
<feature type="binding site" evidence="4">
    <location>
        <position position="21"/>
    </location>
    <ligand>
        <name>NAD(+)</name>
        <dbReference type="ChEBI" id="CHEBI:57540"/>
    </ligand>
</feature>
<evidence type="ECO:0000256" key="2">
    <source>
        <dbReference type="ARBA" id="ARBA00022679"/>
    </source>
</evidence>
<feature type="binding site" evidence="4 5">
    <location>
        <position position="149"/>
    </location>
    <ligand>
        <name>Zn(2+)</name>
        <dbReference type="ChEBI" id="CHEBI:29105"/>
    </ligand>
</feature>
<gene>
    <name evidence="4" type="primary">cobB</name>
    <name evidence="7" type="ORF">H9943_09865</name>
</gene>
<dbReference type="InterPro" id="IPR050134">
    <property type="entry name" value="NAD-dep_sirtuin_deacylases"/>
</dbReference>
<feature type="binding site" evidence="4">
    <location>
        <position position="32"/>
    </location>
    <ligand>
        <name>nicotinamide</name>
        <dbReference type="ChEBI" id="CHEBI:17154"/>
    </ligand>
</feature>
<dbReference type="InterPro" id="IPR029035">
    <property type="entry name" value="DHS-like_NAD/FAD-binding_dom"/>
</dbReference>
<dbReference type="PANTHER" id="PTHR11085">
    <property type="entry name" value="NAD-DEPENDENT PROTEIN DEACYLASE SIRTUIN-5, MITOCHONDRIAL-RELATED"/>
    <property type="match status" value="1"/>
</dbReference>
<dbReference type="PANTHER" id="PTHR11085:SF4">
    <property type="entry name" value="NAD-DEPENDENT PROTEIN DEACYLASE"/>
    <property type="match status" value="1"/>
</dbReference>
<comment type="caution">
    <text evidence="7">The sequence shown here is derived from an EMBL/GenBank/DDBJ whole genome shotgun (WGS) entry which is preliminary data.</text>
</comment>
<dbReference type="EMBL" id="DWYA01000088">
    <property type="protein sequence ID" value="HJB40686.1"/>
    <property type="molecule type" value="Genomic_DNA"/>
</dbReference>
<name>A0A9D2S2A0_9FIRM</name>
<dbReference type="EC" id="2.3.1.286" evidence="4"/>
<dbReference type="InterPro" id="IPR028628">
    <property type="entry name" value="Sirtuin_class_U"/>
</dbReference>
<evidence type="ECO:0000313" key="7">
    <source>
        <dbReference type="EMBL" id="HJB40686.1"/>
    </source>
</evidence>
<keyword evidence="1 4" id="KW-0963">Cytoplasm</keyword>
<comment type="catalytic activity">
    <reaction evidence="4">
        <text>N(6)-acetyl-L-lysyl-[protein] + NAD(+) + H2O = 2''-O-acetyl-ADP-D-ribose + nicotinamide + L-lysyl-[protein]</text>
        <dbReference type="Rhea" id="RHEA:43636"/>
        <dbReference type="Rhea" id="RHEA-COMP:9752"/>
        <dbReference type="Rhea" id="RHEA-COMP:10731"/>
        <dbReference type="ChEBI" id="CHEBI:15377"/>
        <dbReference type="ChEBI" id="CHEBI:17154"/>
        <dbReference type="ChEBI" id="CHEBI:29969"/>
        <dbReference type="ChEBI" id="CHEBI:57540"/>
        <dbReference type="ChEBI" id="CHEBI:61930"/>
        <dbReference type="ChEBI" id="CHEBI:83767"/>
        <dbReference type="EC" id="2.3.1.286"/>
    </reaction>
</comment>
<reference evidence="7" key="2">
    <citation type="submission" date="2021-04" db="EMBL/GenBank/DDBJ databases">
        <authorList>
            <person name="Gilroy R."/>
        </authorList>
    </citation>
    <scope>NUCLEOTIDE SEQUENCE</scope>
    <source>
        <strain evidence="7">ChiBcec8-14828</strain>
    </source>
</reference>
<dbReference type="Pfam" id="PF02146">
    <property type="entry name" value="SIR2"/>
    <property type="match status" value="1"/>
</dbReference>
<feature type="binding site" evidence="4 5">
    <location>
        <position position="126"/>
    </location>
    <ligand>
        <name>Zn(2+)</name>
        <dbReference type="ChEBI" id="CHEBI:29105"/>
    </ligand>
</feature>
<comment type="function">
    <text evidence="4">NAD-dependent protein deacetylase which modulates the activities of several enzymes which are inactive in their acetylated form.</text>
</comment>
<sequence>MNPELASLVDKARRVVFFGGAGVSCESGIPDFRSQDGLYHQQYAYPPEEILSHHFFVQHPEEFYRFYRDKMLYPKAKPNDAHVTLAKWEQEGKLNAVITQNIDGLHQMAGSLRVYELHGSVHRNRCMKCRKAYPLEAVLSGDGVPHCECGGIIKPEVVLYEEALDETIIEQSIHALMEADLLIVGGTSLNVYPAAGLLRYFSGDNLVVINKTPTPADSRASLVIQEPIAQVLKM</sequence>
<dbReference type="Gene3D" id="3.40.50.1220">
    <property type="entry name" value="TPP-binding domain"/>
    <property type="match status" value="1"/>
</dbReference>
<feature type="binding site" evidence="4">
    <location>
        <position position="32"/>
    </location>
    <ligand>
        <name>NAD(+)</name>
        <dbReference type="ChEBI" id="CHEBI:57540"/>
    </ligand>
</feature>
<feature type="binding site" evidence="4">
    <location>
        <position position="210"/>
    </location>
    <ligand>
        <name>NAD(+)</name>
        <dbReference type="ChEBI" id="CHEBI:57540"/>
    </ligand>
</feature>
<feature type="binding site" evidence="4">
    <location>
        <position position="103"/>
    </location>
    <ligand>
        <name>nicotinamide</name>
        <dbReference type="ChEBI" id="CHEBI:17154"/>
    </ligand>
</feature>